<dbReference type="Pfam" id="PF02632">
    <property type="entry name" value="BioY"/>
    <property type="match status" value="1"/>
</dbReference>
<dbReference type="KEGG" id="scs:Sta7437_3081"/>
<name>K9XVP0_STAC7</name>
<dbReference type="GO" id="GO:0005886">
    <property type="term" value="C:plasma membrane"/>
    <property type="evidence" value="ECO:0007669"/>
    <property type="project" value="InterPro"/>
</dbReference>
<dbReference type="STRING" id="111780.Sta7437_3081"/>
<proteinExistence type="inferred from homology"/>
<dbReference type="InterPro" id="IPR003784">
    <property type="entry name" value="BioY"/>
</dbReference>
<keyword evidence="2" id="KW-0175">Coiled coil</keyword>
<dbReference type="GO" id="GO:0015225">
    <property type="term" value="F:biotin transmembrane transporter activity"/>
    <property type="evidence" value="ECO:0007669"/>
    <property type="project" value="InterPro"/>
</dbReference>
<dbReference type="Gene3D" id="1.10.1760.20">
    <property type="match status" value="1"/>
</dbReference>
<feature type="transmembrane region" description="Helical" evidence="3">
    <location>
        <begin position="110"/>
        <end position="128"/>
    </location>
</feature>
<evidence type="ECO:0000256" key="1">
    <source>
        <dbReference type="ARBA" id="ARBA00010692"/>
    </source>
</evidence>
<dbReference type="HOGENOM" id="CLU_077931_4_0_3"/>
<protein>
    <submittedName>
        <fullName evidence="4">BioY protein</fullName>
    </submittedName>
</protein>
<feature type="coiled-coil region" evidence="2">
    <location>
        <begin position="26"/>
        <end position="57"/>
    </location>
</feature>
<reference evidence="5" key="1">
    <citation type="journal article" date="2013" name="Proc. Natl. Acad. Sci. U.S.A.">
        <title>Improving the coverage of the cyanobacterial phylum using diversity-driven genome sequencing.</title>
        <authorList>
            <person name="Shih P.M."/>
            <person name="Wu D."/>
            <person name="Latifi A."/>
            <person name="Axen S.D."/>
            <person name="Fewer D.P."/>
            <person name="Talla E."/>
            <person name="Calteau A."/>
            <person name="Cai F."/>
            <person name="Tandeau de Marsac N."/>
            <person name="Rippka R."/>
            <person name="Herdman M."/>
            <person name="Sivonen K."/>
            <person name="Coursin T."/>
            <person name="Laurent T."/>
            <person name="Goodwin L."/>
            <person name="Nolan M."/>
            <person name="Davenport K.W."/>
            <person name="Han C.S."/>
            <person name="Rubin E.M."/>
            <person name="Eisen J.A."/>
            <person name="Woyke T."/>
            <person name="Gugger M."/>
            <person name="Kerfeld C.A."/>
        </authorList>
    </citation>
    <scope>NUCLEOTIDE SEQUENCE [LARGE SCALE GENOMIC DNA]</scope>
    <source>
        <strain evidence="5">ATCC 29371 / PCC 7437</strain>
    </source>
</reference>
<feature type="transmembrane region" description="Helical" evidence="3">
    <location>
        <begin position="76"/>
        <end position="98"/>
    </location>
</feature>
<accession>K9XVP0</accession>
<comment type="similarity">
    <text evidence="1">Belongs to the BioY family.</text>
</comment>
<sequence>MSDLKQLAKPNADITDYEWDVTPPSVKFLIEHLQQLVQQKQKTIEELQVENQWLHNRLDLELDKPNQAHTVSPPEIILWATVGLILTIGGTFVQAYTINAPWSWVGGMKIQTLGVSYQIGAVLLTGCLGGKNAALLSQIVYVILGLAWLPIFERGGGWQYLQQPTFGYILGFIFGAWLCGFYAYQSLARLNSLALSCLIGFVVIHLTGITYLTVLDLLTNLNGNQSLWQAILAYSIYPLPGQIAVVCAVSLIALVMRKLMFS</sequence>
<feature type="transmembrane region" description="Helical" evidence="3">
    <location>
        <begin position="234"/>
        <end position="256"/>
    </location>
</feature>
<keyword evidence="3" id="KW-0472">Membrane</keyword>
<organism evidence="4 5">
    <name type="scientific">Stanieria cyanosphaera (strain ATCC 29371 / PCC 7437)</name>
    <dbReference type="NCBI Taxonomy" id="111780"/>
    <lineage>
        <taxon>Bacteria</taxon>
        <taxon>Bacillati</taxon>
        <taxon>Cyanobacteriota</taxon>
        <taxon>Cyanophyceae</taxon>
        <taxon>Pleurocapsales</taxon>
        <taxon>Dermocarpellaceae</taxon>
        <taxon>Stanieria</taxon>
    </lineage>
</organism>
<dbReference type="eggNOG" id="COG1268">
    <property type="taxonomic scope" value="Bacteria"/>
</dbReference>
<dbReference type="PATRIC" id="fig|111780.3.peg.3201"/>
<dbReference type="OrthoDB" id="9803495at2"/>
<dbReference type="Proteomes" id="UP000010473">
    <property type="component" value="Chromosome"/>
</dbReference>
<feature type="transmembrane region" description="Helical" evidence="3">
    <location>
        <begin position="165"/>
        <end position="184"/>
    </location>
</feature>
<evidence type="ECO:0000313" key="5">
    <source>
        <dbReference type="Proteomes" id="UP000010473"/>
    </source>
</evidence>
<evidence type="ECO:0000256" key="3">
    <source>
        <dbReference type="SAM" id="Phobius"/>
    </source>
</evidence>
<feature type="transmembrane region" description="Helical" evidence="3">
    <location>
        <begin position="135"/>
        <end position="153"/>
    </location>
</feature>
<dbReference type="AlphaFoldDB" id="K9XVP0"/>
<keyword evidence="5" id="KW-1185">Reference proteome</keyword>
<keyword evidence="3" id="KW-0812">Transmembrane</keyword>
<feature type="transmembrane region" description="Helical" evidence="3">
    <location>
        <begin position="193"/>
        <end position="214"/>
    </location>
</feature>
<gene>
    <name evidence="4" type="ordered locus">Sta7437_3081</name>
</gene>
<dbReference type="PANTHER" id="PTHR34295:SF1">
    <property type="entry name" value="BIOTIN TRANSPORTER BIOY"/>
    <property type="match status" value="1"/>
</dbReference>
<evidence type="ECO:0000313" key="4">
    <source>
        <dbReference type="EMBL" id="AFZ36593.1"/>
    </source>
</evidence>
<dbReference type="RefSeq" id="WP_015194258.1">
    <property type="nucleotide sequence ID" value="NC_019748.1"/>
</dbReference>
<keyword evidence="3" id="KW-1133">Transmembrane helix</keyword>
<dbReference type="EMBL" id="CP003653">
    <property type="protein sequence ID" value="AFZ36593.1"/>
    <property type="molecule type" value="Genomic_DNA"/>
</dbReference>
<evidence type="ECO:0000256" key="2">
    <source>
        <dbReference type="SAM" id="Coils"/>
    </source>
</evidence>
<dbReference type="PANTHER" id="PTHR34295">
    <property type="entry name" value="BIOTIN TRANSPORTER BIOY"/>
    <property type="match status" value="1"/>
</dbReference>